<keyword evidence="3" id="KW-0206">Cytoskeleton</keyword>
<dbReference type="InterPro" id="IPR016024">
    <property type="entry name" value="ARM-type_fold"/>
</dbReference>
<feature type="domain" description="TOG" evidence="5">
    <location>
        <begin position="1"/>
        <end position="225"/>
    </location>
</feature>
<dbReference type="STRING" id="578462.A0A0L0SR17"/>
<dbReference type="InterPro" id="IPR045110">
    <property type="entry name" value="XMAP215"/>
</dbReference>
<dbReference type="GO" id="GO:0044732">
    <property type="term" value="C:mitotic spindle pole body"/>
    <property type="evidence" value="ECO:0007669"/>
    <property type="project" value="UniProtKB-ARBA"/>
</dbReference>
<dbReference type="InterPro" id="IPR048491">
    <property type="entry name" value="XMAP215_CLASP_TOG"/>
</dbReference>
<dbReference type="GO" id="GO:0005881">
    <property type="term" value="C:cytoplasmic microtubule"/>
    <property type="evidence" value="ECO:0007669"/>
    <property type="project" value="UniProtKB-ARBA"/>
</dbReference>
<organism evidence="6 7">
    <name type="scientific">Allomyces macrogynus (strain ATCC 38327)</name>
    <name type="common">Allomyces javanicus var. macrogynus</name>
    <dbReference type="NCBI Taxonomy" id="578462"/>
    <lineage>
        <taxon>Eukaryota</taxon>
        <taxon>Fungi</taxon>
        <taxon>Fungi incertae sedis</taxon>
        <taxon>Blastocladiomycota</taxon>
        <taxon>Blastocladiomycetes</taxon>
        <taxon>Blastocladiales</taxon>
        <taxon>Blastocladiaceae</taxon>
        <taxon>Allomyces</taxon>
    </lineage>
</organism>
<name>A0A0L0SR17_ALLM3</name>
<accession>A0A0L0SR17</accession>
<dbReference type="GO" id="GO:0051010">
    <property type="term" value="F:microtubule plus-end binding"/>
    <property type="evidence" value="ECO:0007669"/>
    <property type="project" value="InterPro"/>
</dbReference>
<evidence type="ECO:0000256" key="4">
    <source>
        <dbReference type="SAM" id="MobiDB-lite"/>
    </source>
</evidence>
<reference evidence="7" key="2">
    <citation type="submission" date="2009-11" db="EMBL/GenBank/DDBJ databases">
        <title>The Genome Sequence of Allomyces macrogynus strain ATCC 38327.</title>
        <authorList>
            <consortium name="The Broad Institute Genome Sequencing Platform"/>
            <person name="Russ C."/>
            <person name="Cuomo C."/>
            <person name="Shea T."/>
            <person name="Young S.K."/>
            <person name="Zeng Q."/>
            <person name="Koehrsen M."/>
            <person name="Haas B."/>
            <person name="Borodovsky M."/>
            <person name="Guigo R."/>
            <person name="Alvarado L."/>
            <person name="Berlin A."/>
            <person name="Borenstein D."/>
            <person name="Chen Z."/>
            <person name="Engels R."/>
            <person name="Freedman E."/>
            <person name="Gellesch M."/>
            <person name="Goldberg J."/>
            <person name="Griggs A."/>
            <person name="Gujja S."/>
            <person name="Heiman D."/>
            <person name="Hepburn T."/>
            <person name="Howarth C."/>
            <person name="Jen D."/>
            <person name="Larson L."/>
            <person name="Lewis B."/>
            <person name="Mehta T."/>
            <person name="Park D."/>
            <person name="Pearson M."/>
            <person name="Roberts A."/>
            <person name="Saif S."/>
            <person name="Shenoy N."/>
            <person name="Sisk P."/>
            <person name="Stolte C."/>
            <person name="Sykes S."/>
            <person name="Walk T."/>
            <person name="White J."/>
            <person name="Yandava C."/>
            <person name="Burger G."/>
            <person name="Gray M.W."/>
            <person name="Holland P.W.H."/>
            <person name="King N."/>
            <person name="Lang F.B.F."/>
            <person name="Roger A.J."/>
            <person name="Ruiz-Trillo I."/>
            <person name="Lander E."/>
            <person name="Nusbaum C."/>
        </authorList>
    </citation>
    <scope>NUCLEOTIDE SEQUENCE [LARGE SCALE GENOMIC DNA]</scope>
    <source>
        <strain evidence="7">ATCC 38327</strain>
    </source>
</reference>
<dbReference type="InterPro" id="IPR034085">
    <property type="entry name" value="TOG"/>
</dbReference>
<dbReference type="PANTHER" id="PTHR12609">
    <property type="entry name" value="MICROTUBULE ASSOCIATED PROTEIN XMAP215"/>
    <property type="match status" value="1"/>
</dbReference>
<dbReference type="GO" id="GO:0030951">
    <property type="term" value="P:establishment or maintenance of microtubule cytoskeleton polarity"/>
    <property type="evidence" value="ECO:0007669"/>
    <property type="project" value="InterPro"/>
</dbReference>
<proteinExistence type="predicted"/>
<dbReference type="GO" id="GO:1990498">
    <property type="term" value="C:mitotic spindle microtubule"/>
    <property type="evidence" value="ECO:0007669"/>
    <property type="project" value="UniProtKB-ARBA"/>
</dbReference>
<dbReference type="EMBL" id="GG745346">
    <property type="protein sequence ID" value="KNE64951.1"/>
    <property type="molecule type" value="Genomic_DNA"/>
</dbReference>
<dbReference type="eggNOG" id="KOG1820">
    <property type="taxonomic scope" value="Eukaryota"/>
</dbReference>
<dbReference type="FunFam" id="1.25.10.10:FF:000019">
    <property type="entry name" value="Cytoskeleton-associated protein 5"/>
    <property type="match status" value="1"/>
</dbReference>
<dbReference type="GO" id="GO:0061863">
    <property type="term" value="F:microtubule plus end polymerase"/>
    <property type="evidence" value="ECO:0007669"/>
    <property type="project" value="InterPro"/>
</dbReference>
<dbReference type="SMART" id="SM01349">
    <property type="entry name" value="TOG"/>
    <property type="match status" value="2"/>
</dbReference>
<dbReference type="SUPFAM" id="SSF48371">
    <property type="entry name" value="ARM repeat"/>
    <property type="match status" value="1"/>
</dbReference>
<dbReference type="Pfam" id="PF21041">
    <property type="entry name" value="XMAP215_CLASP_TOG"/>
    <property type="match status" value="1"/>
</dbReference>
<dbReference type="AlphaFoldDB" id="A0A0L0SR17"/>
<keyword evidence="2" id="KW-0963">Cytoplasm</keyword>
<feature type="compositionally biased region" description="Low complexity" evidence="4">
    <location>
        <begin position="239"/>
        <end position="248"/>
    </location>
</feature>
<dbReference type="VEuPathDB" id="FungiDB:AMAG_10616"/>
<dbReference type="GO" id="GO:0099070">
    <property type="term" value="C:static microtubule bundle"/>
    <property type="evidence" value="ECO:0007669"/>
    <property type="project" value="UniProtKB-ARBA"/>
</dbReference>
<dbReference type="GO" id="GO:0000022">
    <property type="term" value="P:mitotic spindle elongation"/>
    <property type="evidence" value="ECO:0007669"/>
    <property type="project" value="UniProtKB-ARBA"/>
</dbReference>
<dbReference type="GO" id="GO:1990571">
    <property type="term" value="P:meiotic centromere clustering"/>
    <property type="evidence" value="ECO:0007669"/>
    <property type="project" value="UniProtKB-ARBA"/>
</dbReference>
<dbReference type="GO" id="GO:0051315">
    <property type="term" value="P:attachment of mitotic spindle microtubules to kinetochore"/>
    <property type="evidence" value="ECO:0007669"/>
    <property type="project" value="UniProtKB-ARBA"/>
</dbReference>
<evidence type="ECO:0000259" key="5">
    <source>
        <dbReference type="SMART" id="SM01349"/>
    </source>
</evidence>
<dbReference type="Gene3D" id="1.25.10.10">
    <property type="entry name" value="Leucine-rich Repeat Variant"/>
    <property type="match status" value="3"/>
</dbReference>
<evidence type="ECO:0000256" key="3">
    <source>
        <dbReference type="ARBA" id="ARBA00023212"/>
    </source>
</evidence>
<dbReference type="Proteomes" id="UP000054350">
    <property type="component" value="Unassembled WGS sequence"/>
</dbReference>
<evidence type="ECO:0000256" key="1">
    <source>
        <dbReference type="ARBA" id="ARBA00004245"/>
    </source>
</evidence>
<protein>
    <recommendedName>
        <fullName evidence="5">TOG domain-containing protein</fullName>
    </recommendedName>
</protein>
<dbReference type="InterPro" id="IPR011989">
    <property type="entry name" value="ARM-like"/>
</dbReference>
<dbReference type="GO" id="GO:0046785">
    <property type="term" value="P:microtubule polymerization"/>
    <property type="evidence" value="ECO:0007669"/>
    <property type="project" value="InterPro"/>
</dbReference>
<evidence type="ECO:0000313" key="7">
    <source>
        <dbReference type="Proteomes" id="UP000054350"/>
    </source>
</evidence>
<evidence type="ECO:0000256" key="2">
    <source>
        <dbReference type="ARBA" id="ARBA00022490"/>
    </source>
</evidence>
<feature type="domain" description="TOG" evidence="5">
    <location>
        <begin position="273"/>
        <end position="423"/>
    </location>
</feature>
<gene>
    <name evidence="6" type="ORF">AMAG_10616</name>
</gene>
<reference evidence="6 7" key="1">
    <citation type="submission" date="2009-11" db="EMBL/GenBank/DDBJ databases">
        <title>Annotation of Allomyces macrogynus ATCC 38327.</title>
        <authorList>
            <consortium name="The Broad Institute Genome Sequencing Platform"/>
            <person name="Russ C."/>
            <person name="Cuomo C."/>
            <person name="Burger G."/>
            <person name="Gray M.W."/>
            <person name="Holland P.W.H."/>
            <person name="King N."/>
            <person name="Lang F.B.F."/>
            <person name="Roger A.J."/>
            <person name="Ruiz-Trillo I."/>
            <person name="Young S.K."/>
            <person name="Zeng Q."/>
            <person name="Gargeya S."/>
            <person name="Fitzgerald M."/>
            <person name="Haas B."/>
            <person name="Abouelleil A."/>
            <person name="Alvarado L."/>
            <person name="Arachchi H.M."/>
            <person name="Berlin A."/>
            <person name="Chapman S.B."/>
            <person name="Gearin G."/>
            <person name="Goldberg J."/>
            <person name="Griggs A."/>
            <person name="Gujja S."/>
            <person name="Hansen M."/>
            <person name="Heiman D."/>
            <person name="Howarth C."/>
            <person name="Larimer J."/>
            <person name="Lui A."/>
            <person name="MacDonald P.J.P."/>
            <person name="McCowen C."/>
            <person name="Montmayeur A."/>
            <person name="Murphy C."/>
            <person name="Neiman D."/>
            <person name="Pearson M."/>
            <person name="Priest M."/>
            <person name="Roberts A."/>
            <person name="Saif S."/>
            <person name="Shea T."/>
            <person name="Sisk P."/>
            <person name="Stolte C."/>
            <person name="Sykes S."/>
            <person name="Wortman J."/>
            <person name="Nusbaum C."/>
            <person name="Birren B."/>
        </authorList>
    </citation>
    <scope>NUCLEOTIDE SEQUENCE [LARGE SCALE GENOMIC DNA]</scope>
    <source>
        <strain evidence="6 7">ATCC 38327</strain>
    </source>
</reference>
<keyword evidence="7" id="KW-1185">Reference proteome</keyword>
<comment type="subcellular location">
    <subcellularLocation>
        <location evidence="1">Cytoplasm</location>
        <location evidence="1">Cytoskeleton</location>
    </subcellularLocation>
</comment>
<dbReference type="OrthoDB" id="205662at2759"/>
<evidence type="ECO:0000313" key="6">
    <source>
        <dbReference type="EMBL" id="KNE64951.1"/>
    </source>
</evidence>
<sequence>MADQGGEVDFSSMPLGERLAHKNWKARNSGFEDLAKLYKTSAEDDPIYAKYADTLKKYAADSNAAAQEMAVAAILEFLTYAPQAVAARVAADLLKPITDKCIASTRTGTRTKAHDVYLLAVEVLEGGDEVLEALMGAYTGKQPKTRRCRRVGDRCGRRRFRREDGQRQAACSSSCRNCLRTATRTWRGRGDGADGPINNFLNDLKPIQQKELQDEFAKAPTEKLVPTRLTRSQKAEAAVARANPAASAGDSMAGPAAGNDDEDEDAKAEAALAFIEPIDLLKKMDGAFYKNLASSKWKERKEALEGLLELAKSPKIKDDKFGELVGTLAKRINDANIVCATIVIQVLDALARGLRKDFAPYRSMVTSPLLEKFKEKKTNVVEAIRSTLDAVFASTSIQAMLQNVHSLTGKKNPQARRRIPGVS</sequence>
<feature type="region of interest" description="Disordered" evidence="4">
    <location>
        <begin position="239"/>
        <end position="262"/>
    </location>
</feature>